<comment type="caution">
    <text evidence="8">The sequence shown here is derived from an EMBL/GenBank/DDBJ whole genome shotgun (WGS) entry which is preliminary data.</text>
</comment>
<evidence type="ECO:0000256" key="4">
    <source>
        <dbReference type="ARBA" id="ARBA00022723"/>
    </source>
</evidence>
<proteinExistence type="inferred from homology"/>
<evidence type="ECO:0000256" key="3">
    <source>
        <dbReference type="ARBA" id="ARBA00022490"/>
    </source>
</evidence>
<dbReference type="AlphaFoldDB" id="A0A2C6DPZ7"/>
<dbReference type="RefSeq" id="WP_029092713.1">
    <property type="nucleotide sequence ID" value="NZ_PDDX01000001.1"/>
</dbReference>
<evidence type="ECO:0000256" key="1">
    <source>
        <dbReference type="ARBA" id="ARBA00004496"/>
    </source>
</evidence>
<dbReference type="PANTHER" id="PTHR14202:SF0">
    <property type="entry name" value="RNA-BINDING PROTEIN RO60"/>
    <property type="match status" value="1"/>
</dbReference>
<evidence type="ECO:0000256" key="2">
    <source>
        <dbReference type="ARBA" id="ARBA00007814"/>
    </source>
</evidence>
<dbReference type="InterPro" id="IPR040322">
    <property type="entry name" value="TROVE2"/>
</dbReference>
<dbReference type="Pfam" id="PF25045">
    <property type="entry name" value="vWA_Ro60"/>
    <property type="match status" value="1"/>
</dbReference>
<organism evidence="8 9">
    <name type="scientific">Budvicia aquatica</name>
    <dbReference type="NCBI Taxonomy" id="82979"/>
    <lineage>
        <taxon>Bacteria</taxon>
        <taxon>Pseudomonadati</taxon>
        <taxon>Pseudomonadota</taxon>
        <taxon>Gammaproteobacteria</taxon>
        <taxon>Enterobacterales</taxon>
        <taxon>Budviciaceae</taxon>
        <taxon>Budvicia</taxon>
    </lineage>
</organism>
<protein>
    <submittedName>
        <fullName evidence="8">TROVE domain-containing protein</fullName>
    </submittedName>
</protein>
<reference evidence="9" key="1">
    <citation type="submission" date="2017-09" db="EMBL/GenBank/DDBJ databases">
        <title>FDA dAtabase for Regulatory Grade micrObial Sequences (FDA-ARGOS): Supporting development and validation of Infectious Disease Dx tests.</title>
        <authorList>
            <person name="Minogue T."/>
            <person name="Wolcott M."/>
            <person name="Wasieloski L."/>
            <person name="Aguilar W."/>
            <person name="Moore D."/>
            <person name="Tallon L."/>
            <person name="Sadzewicz L."/>
            <person name="Ott S."/>
            <person name="Zhao X."/>
            <person name="Nagaraj S."/>
            <person name="Vavikolanu K."/>
            <person name="Aluvathingal J."/>
            <person name="Nadendla S."/>
            <person name="Sichtig H."/>
        </authorList>
    </citation>
    <scope>NUCLEOTIDE SEQUENCE [LARGE SCALE GENOMIC DNA]</scope>
    <source>
        <strain evidence="9">FDAARGOS_387</strain>
    </source>
</reference>
<dbReference type="Gene3D" id="3.40.50.410">
    <property type="entry name" value="von Willebrand factor, type A domain"/>
    <property type="match status" value="1"/>
</dbReference>
<keyword evidence="3" id="KW-0963">Cytoplasm</keyword>
<dbReference type="PANTHER" id="PTHR14202">
    <property type="entry name" value="60 KDA RIBONUCLEOPROTEIN SSA/RO"/>
    <property type="match status" value="1"/>
</dbReference>
<dbReference type="SUPFAM" id="SSF140864">
    <property type="entry name" value="TROVE domain-like"/>
    <property type="match status" value="1"/>
</dbReference>
<feature type="domain" description="TROVE" evidence="7">
    <location>
        <begin position="20"/>
        <end position="329"/>
    </location>
</feature>
<accession>A0A2C6DPZ7</accession>
<keyword evidence="4" id="KW-0479">Metal-binding</keyword>
<keyword evidence="5" id="KW-0694">RNA-binding</keyword>
<dbReference type="InterPro" id="IPR056800">
    <property type="entry name" value="vWA_Ro60"/>
</dbReference>
<dbReference type="SUPFAM" id="SSF53300">
    <property type="entry name" value="vWA-like"/>
    <property type="match status" value="1"/>
</dbReference>
<gene>
    <name evidence="8" type="ORF">CRN84_14735</name>
</gene>
<keyword evidence="6" id="KW-0687">Ribonucleoprotein</keyword>
<dbReference type="InterPro" id="IPR008858">
    <property type="entry name" value="TROVE_dom"/>
</dbReference>
<dbReference type="InterPro" id="IPR037214">
    <property type="entry name" value="TROVE_dom_sf"/>
</dbReference>
<dbReference type="GO" id="GO:0005737">
    <property type="term" value="C:cytoplasm"/>
    <property type="evidence" value="ECO:0007669"/>
    <property type="project" value="UniProtKB-SubCell"/>
</dbReference>
<dbReference type="EMBL" id="PDDX01000001">
    <property type="protein sequence ID" value="PHI30505.1"/>
    <property type="molecule type" value="Genomic_DNA"/>
</dbReference>
<dbReference type="GO" id="GO:0003723">
    <property type="term" value="F:RNA binding"/>
    <property type="evidence" value="ECO:0007669"/>
    <property type="project" value="UniProtKB-KW"/>
</dbReference>
<keyword evidence="9" id="KW-1185">Reference proteome</keyword>
<dbReference type="InterPro" id="IPR036465">
    <property type="entry name" value="vWFA_dom_sf"/>
</dbReference>
<evidence type="ECO:0000313" key="9">
    <source>
        <dbReference type="Proteomes" id="UP000224974"/>
    </source>
</evidence>
<sequence>MANIQLFQSIKGRLLPKTNAVNEAGGTAYEFTAEHALAQYAATGCLNGTYYASAETQLDKVLELCTRVDAITVAKTAVYCREHGYMKDMPALLLALLSVKGQDYLPLAFPRVVNNGKMLRNFVQILRSGVVGRKSLGTRPKKLVQAWLNNADEKALLAASVGNSPSLADVVKMVHPKPVEAWREAFFAWLIGKPYNHDALPPMTRAFEEFKRCRALGIEGELPDVPFQMLTSLTLTKKDWAKIASQSGWQMVRMNLNTFARHGVFELPGMAERVAEKLRDEASIAKAKIFPYQLLTAYKAASQDIPLVVREALQDALEIALANVPAINGKVVVCPDVSGSMSSAVTGYRQGATTATRCVDIAALVAATYLRKQRDTLVLPFENCVVEPRKLTLNPRDTVLTNAAKLSAICGGGTNCSSAIKWLNENRVKADLVMLVSDNESWGSISPFRNQPSETMRQWEIFKQSNPKAKLVCLDIQPYATTQAQDRDDIMNIGGFSDAVFRMITAFAEGQMDPNHWVGEIDKVTLSQ</sequence>
<dbReference type="GO" id="GO:1990904">
    <property type="term" value="C:ribonucleoprotein complex"/>
    <property type="evidence" value="ECO:0007669"/>
    <property type="project" value="UniProtKB-KW"/>
</dbReference>
<comment type="subcellular location">
    <subcellularLocation>
        <location evidence="1">Cytoplasm</location>
    </subcellularLocation>
</comment>
<comment type="similarity">
    <text evidence="2">Belongs to the Ro 60 kDa family.</text>
</comment>
<dbReference type="Proteomes" id="UP000224974">
    <property type="component" value="Unassembled WGS sequence"/>
</dbReference>
<evidence type="ECO:0000256" key="6">
    <source>
        <dbReference type="ARBA" id="ARBA00023274"/>
    </source>
</evidence>
<evidence type="ECO:0000259" key="7">
    <source>
        <dbReference type="PROSITE" id="PS50988"/>
    </source>
</evidence>
<dbReference type="STRING" id="1111728.GCA_000427805_00052"/>
<evidence type="ECO:0000313" key="8">
    <source>
        <dbReference type="EMBL" id="PHI30505.1"/>
    </source>
</evidence>
<dbReference type="PROSITE" id="PS50988">
    <property type="entry name" value="TROVE"/>
    <property type="match status" value="1"/>
</dbReference>
<evidence type="ECO:0000256" key="5">
    <source>
        <dbReference type="ARBA" id="ARBA00022884"/>
    </source>
</evidence>
<name>A0A2C6DPZ7_9GAMM</name>
<dbReference type="OrthoDB" id="208855at2"/>
<dbReference type="GO" id="GO:0046872">
    <property type="term" value="F:metal ion binding"/>
    <property type="evidence" value="ECO:0007669"/>
    <property type="project" value="UniProtKB-KW"/>
</dbReference>